<sequence length="87" mass="9896">MIWHASCCFSTESTQSQNWNVKCKDTVFHNKETETHELKNSGHYWQILNKGEKGQILFSGFRILCGARLEDAPGPSHMDTFTTTTGM</sequence>
<dbReference type="AlphaFoldDB" id="A0A1V4J479"/>
<evidence type="ECO:0000313" key="1">
    <source>
        <dbReference type="EMBL" id="OPJ67052.1"/>
    </source>
</evidence>
<keyword evidence="2" id="KW-1185">Reference proteome</keyword>
<name>A0A1V4J479_PATFA</name>
<proteinExistence type="predicted"/>
<organism evidence="1 2">
    <name type="scientific">Patagioenas fasciata monilis</name>
    <dbReference type="NCBI Taxonomy" id="372326"/>
    <lineage>
        <taxon>Eukaryota</taxon>
        <taxon>Metazoa</taxon>
        <taxon>Chordata</taxon>
        <taxon>Craniata</taxon>
        <taxon>Vertebrata</taxon>
        <taxon>Euteleostomi</taxon>
        <taxon>Archelosauria</taxon>
        <taxon>Archosauria</taxon>
        <taxon>Dinosauria</taxon>
        <taxon>Saurischia</taxon>
        <taxon>Theropoda</taxon>
        <taxon>Coelurosauria</taxon>
        <taxon>Aves</taxon>
        <taxon>Neognathae</taxon>
        <taxon>Neoaves</taxon>
        <taxon>Columbimorphae</taxon>
        <taxon>Columbiformes</taxon>
        <taxon>Columbidae</taxon>
        <taxon>Patagioenas</taxon>
    </lineage>
</organism>
<dbReference type="Proteomes" id="UP000190648">
    <property type="component" value="Unassembled WGS sequence"/>
</dbReference>
<accession>A0A1V4J479</accession>
<reference evidence="1 2" key="1">
    <citation type="submission" date="2016-02" db="EMBL/GenBank/DDBJ databases">
        <title>Band-tailed pigeon sequencing and assembly.</title>
        <authorList>
            <person name="Soares A.E."/>
            <person name="Novak B.J."/>
            <person name="Rice E.S."/>
            <person name="O'Connell B."/>
            <person name="Chang D."/>
            <person name="Weber S."/>
            <person name="Shapiro B."/>
        </authorList>
    </citation>
    <scope>NUCLEOTIDE SEQUENCE [LARGE SCALE GENOMIC DNA]</scope>
    <source>
        <strain evidence="1">BTP2013</strain>
        <tissue evidence="1">Blood</tissue>
    </source>
</reference>
<evidence type="ECO:0000313" key="2">
    <source>
        <dbReference type="Proteomes" id="UP000190648"/>
    </source>
</evidence>
<dbReference type="EMBL" id="LSYS01009367">
    <property type="protein sequence ID" value="OPJ67052.1"/>
    <property type="molecule type" value="Genomic_DNA"/>
</dbReference>
<protein>
    <submittedName>
        <fullName evidence="1">Uncharacterized protein</fullName>
    </submittedName>
</protein>
<comment type="caution">
    <text evidence="1">The sequence shown here is derived from an EMBL/GenBank/DDBJ whole genome shotgun (WGS) entry which is preliminary data.</text>
</comment>
<gene>
    <name evidence="1" type="ORF">AV530_016975</name>
</gene>